<proteinExistence type="predicted"/>
<dbReference type="RefSeq" id="WP_239562125.1">
    <property type="nucleotide sequence ID" value="NZ_JAFBCL010000001.1"/>
</dbReference>
<dbReference type="InterPro" id="IPR008792">
    <property type="entry name" value="PQQD"/>
</dbReference>
<evidence type="ECO:0000313" key="1">
    <source>
        <dbReference type="EMBL" id="MBM7809952.1"/>
    </source>
</evidence>
<keyword evidence="2" id="KW-1185">Reference proteome</keyword>
<organism evidence="1 2">
    <name type="scientific">Saccharothrix algeriensis</name>
    <dbReference type="NCBI Taxonomy" id="173560"/>
    <lineage>
        <taxon>Bacteria</taxon>
        <taxon>Bacillati</taxon>
        <taxon>Actinomycetota</taxon>
        <taxon>Actinomycetes</taxon>
        <taxon>Pseudonocardiales</taxon>
        <taxon>Pseudonocardiaceae</taxon>
        <taxon>Saccharothrix</taxon>
    </lineage>
</organism>
<evidence type="ECO:0000313" key="2">
    <source>
        <dbReference type="Proteomes" id="UP001195724"/>
    </source>
</evidence>
<protein>
    <recommendedName>
        <fullName evidence="3">Coenzyme PQQ synthesis protein D (PqqD)</fullName>
    </recommendedName>
</protein>
<dbReference type="Gene3D" id="1.10.10.1150">
    <property type="entry name" value="Coenzyme PQQ synthesis protein D (PqqD)"/>
    <property type="match status" value="1"/>
</dbReference>
<sequence length="86" mass="9019">MTLRLADHVSVTRTEDGAVLLDERTGRYWQLNPAGSAVLHTLLDGGDQAGAARLLVERQGADAATVDADVAEVVAHLCAAGLAVRR</sequence>
<dbReference type="Pfam" id="PF05402">
    <property type="entry name" value="PqqD"/>
    <property type="match status" value="1"/>
</dbReference>
<gene>
    <name evidence="1" type="ORF">JOE68_000817</name>
</gene>
<dbReference type="InterPro" id="IPR041881">
    <property type="entry name" value="PqqD_sf"/>
</dbReference>
<accession>A0ABS2S146</accession>
<comment type="caution">
    <text evidence="1">The sequence shown here is derived from an EMBL/GenBank/DDBJ whole genome shotgun (WGS) entry which is preliminary data.</text>
</comment>
<name>A0ABS2S146_9PSEU</name>
<reference evidence="1 2" key="1">
    <citation type="submission" date="2021-01" db="EMBL/GenBank/DDBJ databases">
        <title>Sequencing the genomes of 1000 actinobacteria strains.</title>
        <authorList>
            <person name="Klenk H.-P."/>
        </authorList>
    </citation>
    <scope>NUCLEOTIDE SEQUENCE [LARGE SCALE GENOMIC DNA]</scope>
    <source>
        <strain evidence="1 2">DSM 44581</strain>
    </source>
</reference>
<dbReference type="NCBIfam" id="NF033530">
    <property type="entry name" value="lasso_PqqD_Strm"/>
    <property type="match status" value="1"/>
</dbReference>
<evidence type="ECO:0008006" key="3">
    <source>
        <dbReference type="Google" id="ProtNLM"/>
    </source>
</evidence>
<dbReference type="EMBL" id="JAFBCL010000001">
    <property type="protein sequence ID" value="MBM7809952.1"/>
    <property type="molecule type" value="Genomic_DNA"/>
</dbReference>
<dbReference type="Proteomes" id="UP001195724">
    <property type="component" value="Unassembled WGS sequence"/>
</dbReference>